<keyword evidence="4" id="KW-1185">Reference proteome</keyword>
<dbReference type="STRING" id="39692.BST38_15725"/>
<feature type="signal peptide" evidence="2">
    <location>
        <begin position="1"/>
        <end position="30"/>
    </location>
</feature>
<feature type="compositionally biased region" description="Pro residues" evidence="1">
    <location>
        <begin position="53"/>
        <end position="76"/>
    </location>
</feature>
<evidence type="ECO:0000256" key="1">
    <source>
        <dbReference type="SAM" id="MobiDB-lite"/>
    </source>
</evidence>
<protein>
    <submittedName>
        <fullName evidence="3">Uncharacterized protein</fullName>
    </submittedName>
</protein>
<feature type="chain" id="PRO_5016944872" evidence="2">
    <location>
        <begin position="31"/>
        <end position="100"/>
    </location>
</feature>
<proteinExistence type="predicted"/>
<dbReference type="EMBL" id="UEGS01000001">
    <property type="protein sequence ID" value="SRX83352.1"/>
    <property type="molecule type" value="Genomic_DNA"/>
</dbReference>
<organism evidence="3 4">
    <name type="scientific">Mycolicibacterium parafortuitum</name>
    <name type="common">Mycobacterium parafortuitum</name>
    <dbReference type="NCBI Taxonomy" id="39692"/>
    <lineage>
        <taxon>Bacteria</taxon>
        <taxon>Bacillati</taxon>
        <taxon>Actinomycetota</taxon>
        <taxon>Actinomycetes</taxon>
        <taxon>Mycobacteriales</taxon>
        <taxon>Mycobacteriaceae</taxon>
        <taxon>Mycolicibacterium</taxon>
    </lineage>
</organism>
<dbReference type="Proteomes" id="UP000252008">
    <property type="component" value="Unassembled WGS sequence"/>
</dbReference>
<evidence type="ECO:0000313" key="3">
    <source>
        <dbReference type="EMBL" id="SRX83352.1"/>
    </source>
</evidence>
<feature type="region of interest" description="Disordered" evidence="1">
    <location>
        <begin position="46"/>
        <end position="81"/>
    </location>
</feature>
<accession>A0A375YQF7</accession>
<evidence type="ECO:0000256" key="2">
    <source>
        <dbReference type="SAM" id="SignalP"/>
    </source>
</evidence>
<name>A0A375YQF7_MYCPF</name>
<evidence type="ECO:0000313" key="4">
    <source>
        <dbReference type="Proteomes" id="UP000252008"/>
    </source>
</evidence>
<gene>
    <name evidence="3" type="ORF">MPP7335_05131</name>
</gene>
<keyword evidence="2" id="KW-0732">Signal</keyword>
<dbReference type="AlphaFoldDB" id="A0A375YQF7"/>
<reference evidence="3 4" key="1">
    <citation type="submission" date="2018-05" db="EMBL/GenBank/DDBJ databases">
        <authorList>
            <consortium name="IHU Genomes"/>
        </authorList>
    </citation>
    <scope>NUCLEOTIDE SEQUENCE [LARGE SCALE GENOMIC DNA]</scope>
    <source>
        <strain evidence="3 4">P7335</strain>
    </source>
</reference>
<sequence>MRRATYRTAALVMSALMPLTALSVMMPASAGATECGPGTVYDPATDTCVAAPAPAPEPAPPPAPEPAPPPPPPPWNGDPTPGFSIGICAPIPFLSLCAGI</sequence>